<dbReference type="SUPFAM" id="SSF55594">
    <property type="entry name" value="HPr-like"/>
    <property type="match status" value="1"/>
</dbReference>
<feature type="domain" description="HPr" evidence="1">
    <location>
        <begin position="20"/>
        <end position="78"/>
    </location>
</feature>
<organism evidence="2 3">
    <name type="scientific">Guptibacillus hwajinpoensis</name>
    <dbReference type="NCBI Taxonomy" id="208199"/>
    <lineage>
        <taxon>Bacteria</taxon>
        <taxon>Bacillati</taxon>
        <taxon>Bacillota</taxon>
        <taxon>Bacilli</taxon>
        <taxon>Bacillales</taxon>
        <taxon>Guptibacillaceae</taxon>
        <taxon>Guptibacillus</taxon>
    </lineage>
</organism>
<dbReference type="InterPro" id="IPR000032">
    <property type="entry name" value="HPr-like"/>
</dbReference>
<comment type="caution">
    <text evidence="2">The sequence shown here is derived from an EMBL/GenBank/DDBJ whole genome shotgun (WGS) entry which is preliminary data.</text>
</comment>
<proteinExistence type="predicted"/>
<dbReference type="Proteomes" id="UP000447833">
    <property type="component" value="Unassembled WGS sequence"/>
</dbReference>
<protein>
    <submittedName>
        <fullName evidence="2">Phosphocarrier protein Chr</fullName>
    </submittedName>
</protein>
<accession>A0A845EXG9</accession>
<dbReference type="AlphaFoldDB" id="A0A845EXG9"/>
<evidence type="ECO:0000259" key="1">
    <source>
        <dbReference type="Pfam" id="PF00381"/>
    </source>
</evidence>
<gene>
    <name evidence="2" type="ORF">GLW07_07580</name>
</gene>
<dbReference type="Gene3D" id="3.30.1340.10">
    <property type="entry name" value="HPr-like"/>
    <property type="match status" value="1"/>
</dbReference>
<dbReference type="Pfam" id="PF00381">
    <property type="entry name" value="PTS-HPr"/>
    <property type="match status" value="1"/>
</dbReference>
<name>A0A845EXG9_9BACL</name>
<dbReference type="InterPro" id="IPR035895">
    <property type="entry name" value="HPr-like_sf"/>
</dbReference>
<dbReference type="RefSeq" id="WP_160918867.1">
    <property type="nucleotide sequence ID" value="NZ_WMEY01000002.1"/>
</dbReference>
<reference evidence="2 3" key="1">
    <citation type="submission" date="2019-11" db="EMBL/GenBank/DDBJ databases">
        <title>Genome sequences of 17 halophilic strains isolated from different environments.</title>
        <authorList>
            <person name="Furrow R.E."/>
        </authorList>
    </citation>
    <scope>NUCLEOTIDE SEQUENCE [LARGE SCALE GENOMIC DNA]</scope>
    <source>
        <strain evidence="2 3">22506_14_FS</strain>
    </source>
</reference>
<sequence>MVYKETVLITSKVTMAFLMDFVKDANLFSSYIIVEVEGKRLNAKSILSMGRLTTHFGPMTIIATGLDSEEALDHLKKMCSVVQKKSV</sequence>
<evidence type="ECO:0000313" key="2">
    <source>
        <dbReference type="EMBL" id="MYL63214.1"/>
    </source>
</evidence>
<evidence type="ECO:0000313" key="3">
    <source>
        <dbReference type="Proteomes" id="UP000447833"/>
    </source>
</evidence>
<dbReference type="EMBL" id="WMEY01000002">
    <property type="protein sequence ID" value="MYL63214.1"/>
    <property type="molecule type" value="Genomic_DNA"/>
</dbReference>